<name>A0A9J6PMF4_9GAMM</name>
<dbReference type="Proteomes" id="UP001064262">
    <property type="component" value="Unassembled WGS sequence"/>
</dbReference>
<evidence type="ECO:0000313" key="1">
    <source>
        <dbReference type="EMBL" id="MCU5777603.1"/>
    </source>
</evidence>
<accession>A0A9J6PMF4</accession>
<reference evidence="1" key="1">
    <citation type="submission" date="2022-09" db="EMBL/GenBank/DDBJ databases">
        <title>Winslowiella arboricola sp. nov., isolated from bleeding cankers on broadleaf hosts.</title>
        <authorList>
            <person name="Brady C."/>
            <person name="Kaur S."/>
            <person name="Crampton B."/>
            <person name="Maddock D."/>
            <person name="Arnold D."/>
            <person name="Denman S."/>
        </authorList>
    </citation>
    <scope>NUCLEOTIDE SEQUENCE</scope>
    <source>
        <strain evidence="1">BAC 15a-03b</strain>
    </source>
</reference>
<protein>
    <submittedName>
        <fullName evidence="1">Uncharacterized protein</fullName>
    </submittedName>
</protein>
<dbReference type="AlphaFoldDB" id="A0A9J6PMF4"/>
<organism evidence="1 2">
    <name type="scientific">Winslowiella arboricola</name>
    <dbReference type="NCBI Taxonomy" id="2978220"/>
    <lineage>
        <taxon>Bacteria</taxon>
        <taxon>Pseudomonadati</taxon>
        <taxon>Pseudomonadota</taxon>
        <taxon>Gammaproteobacteria</taxon>
        <taxon>Enterobacterales</taxon>
        <taxon>Erwiniaceae</taxon>
        <taxon>Winslowiella</taxon>
    </lineage>
</organism>
<dbReference type="EMBL" id="JAODIM010000039">
    <property type="protein sequence ID" value="MCU5777603.1"/>
    <property type="molecule type" value="Genomic_DNA"/>
</dbReference>
<comment type="caution">
    <text evidence="1">The sequence shown here is derived from an EMBL/GenBank/DDBJ whole genome shotgun (WGS) entry which is preliminary data.</text>
</comment>
<sequence length="136" mass="15526">MSKSIDSIIWPKDSDEAIKKYITFMLSVCDSFNISFSNGPHNPIRLSSDFIKGNVGFDALNDASLYWWDVVDQNGIRDFTDSDVLKARIALCFLALKENAYPELGEHLSWFIEVLGFAGYDVDKALEIYDTFFDFE</sequence>
<dbReference type="RefSeq" id="WP_267141158.1">
    <property type="nucleotide sequence ID" value="NZ_JAODIL010000053.1"/>
</dbReference>
<keyword evidence="2" id="KW-1185">Reference proteome</keyword>
<evidence type="ECO:0000313" key="2">
    <source>
        <dbReference type="Proteomes" id="UP001064262"/>
    </source>
</evidence>
<proteinExistence type="predicted"/>
<gene>
    <name evidence="1" type="ORF">N5923_08875</name>
</gene>